<accession>A0A120MYH9</accession>
<gene>
    <name evidence="1" type="ORF">MgSA37_01213</name>
</gene>
<protein>
    <submittedName>
        <fullName evidence="1">Uncharacterized protein</fullName>
    </submittedName>
</protein>
<dbReference type="OrthoDB" id="1191296at2"/>
<dbReference type="Gene3D" id="2.180.10.10">
    <property type="entry name" value="RHS repeat-associated core"/>
    <property type="match status" value="1"/>
</dbReference>
<dbReference type="KEGG" id="mgot:MgSA37_01213"/>
<dbReference type="PANTHER" id="PTHR32305">
    <property type="match status" value="1"/>
</dbReference>
<name>A0A120MYH9_9SPHI</name>
<organism evidence="1 2">
    <name type="scientific">Mucilaginibacter gotjawali</name>
    <dbReference type="NCBI Taxonomy" id="1550579"/>
    <lineage>
        <taxon>Bacteria</taxon>
        <taxon>Pseudomonadati</taxon>
        <taxon>Bacteroidota</taxon>
        <taxon>Sphingobacteriia</taxon>
        <taxon>Sphingobacteriales</taxon>
        <taxon>Sphingobacteriaceae</taxon>
        <taxon>Mucilaginibacter</taxon>
    </lineage>
</organism>
<dbReference type="InterPro" id="IPR050708">
    <property type="entry name" value="T6SS_VgrG/RHS"/>
</dbReference>
<dbReference type="InterPro" id="IPR022385">
    <property type="entry name" value="Rhs_assc_core"/>
</dbReference>
<dbReference type="NCBIfam" id="TIGR03696">
    <property type="entry name" value="Rhs_assc_core"/>
    <property type="match status" value="1"/>
</dbReference>
<dbReference type="PANTHER" id="PTHR32305:SF15">
    <property type="entry name" value="PROTEIN RHSA-RELATED"/>
    <property type="match status" value="1"/>
</dbReference>
<evidence type="ECO:0000313" key="1">
    <source>
        <dbReference type="EMBL" id="BAU53046.1"/>
    </source>
</evidence>
<sequence length="477" mass="51949">MGGHTLAPELGYTYITGTNQLQTVVDGNSSNSGLASGTTTYSWDGNGNMLSSTNTVNTQQNKSFTYNLLNLPIVATIPAGTATYTYDATGNKLRKVTVLNGITKTTDYINGIEYDNSTTTIGFIQTEEGKAVPISAGYDYTYYLGDNLGDTRITFDTKTGSATTQQKDDYYPFGLEISRDTIPNPKNEYLYNKKELQEEFTEYDYGARYYDPVIARWNTIDPLAEVSRRWSPYVYAENNPIRFIDPDGMTTEDPTITTLTKNGNVQTVSETSSKTTNGKAKDGIRTVTTKSTSASLNVVQTDEKGSMTVTGASTTTQTTTNTQHYDKENGTWVNNNDSKTTSTTTTGIDGNKFKNVGEVANVVANFGVQNGKDLYSTYRDEGAKGMKVINAGFAAPGAAAGGLNIPGSSALKRLGLSVSPENIMKAFNVGPSNTIIMAVGSYDDKIKNFNETHPPSVRADQHFLYNITFGWLEKIFK</sequence>
<dbReference type="AlphaFoldDB" id="A0A120MYH9"/>
<dbReference type="EMBL" id="AP017313">
    <property type="protein sequence ID" value="BAU53046.1"/>
    <property type="molecule type" value="Genomic_DNA"/>
</dbReference>
<dbReference type="Proteomes" id="UP000218263">
    <property type="component" value="Chromosome"/>
</dbReference>
<proteinExistence type="predicted"/>
<keyword evidence="2" id="KW-1185">Reference proteome</keyword>
<evidence type="ECO:0000313" key="2">
    <source>
        <dbReference type="Proteomes" id="UP000218263"/>
    </source>
</evidence>
<dbReference type="RefSeq" id="WP_157750462.1">
    <property type="nucleotide sequence ID" value="NZ_AP017313.1"/>
</dbReference>
<reference evidence="1 2" key="1">
    <citation type="submission" date="2015-12" db="EMBL/GenBank/DDBJ databases">
        <title>Genome sequence of Mucilaginibacter gotjawali.</title>
        <authorList>
            <person name="Lee J.S."/>
            <person name="Lee K.C."/>
            <person name="Kim K.K."/>
            <person name="Lee B.W."/>
        </authorList>
    </citation>
    <scope>NUCLEOTIDE SEQUENCE [LARGE SCALE GENOMIC DNA]</scope>
    <source>
        <strain evidence="1 2">SA3-7</strain>
    </source>
</reference>